<comment type="caution">
    <text evidence="2">The sequence shown here is derived from an EMBL/GenBank/DDBJ whole genome shotgun (WGS) entry which is preliminary data.</text>
</comment>
<name>A0A0L0QQL2_VIRPA</name>
<reference evidence="3" key="1">
    <citation type="submission" date="2015-07" db="EMBL/GenBank/DDBJ databases">
        <title>Fjat-10053 dsm26.</title>
        <authorList>
            <person name="Liu B."/>
            <person name="Wang J."/>
            <person name="Zhu Y."/>
            <person name="Liu G."/>
            <person name="Chen Q."/>
            <person name="Chen Z."/>
            <person name="Lan J."/>
            <person name="Che J."/>
            <person name="Ge C."/>
            <person name="Shi H."/>
            <person name="Pan Z."/>
            <person name="Liu X."/>
        </authorList>
    </citation>
    <scope>NUCLEOTIDE SEQUENCE [LARGE SCALE GENOMIC DNA]</scope>
    <source>
        <strain evidence="3">DSM 26</strain>
    </source>
</reference>
<evidence type="ECO:0000313" key="3">
    <source>
        <dbReference type="Proteomes" id="UP000036780"/>
    </source>
</evidence>
<dbReference type="PATRIC" id="fig|1473.5.peg.897"/>
<dbReference type="GO" id="GO:0030151">
    <property type="term" value="F:molybdenum ion binding"/>
    <property type="evidence" value="ECO:0007669"/>
    <property type="project" value="InterPro"/>
</dbReference>
<organism evidence="2 3">
    <name type="scientific">Virgibacillus pantothenticus</name>
    <dbReference type="NCBI Taxonomy" id="1473"/>
    <lineage>
        <taxon>Bacteria</taxon>
        <taxon>Bacillati</taxon>
        <taxon>Bacillota</taxon>
        <taxon>Bacilli</taxon>
        <taxon>Bacillales</taxon>
        <taxon>Bacillaceae</taxon>
        <taxon>Virgibacillus</taxon>
    </lineage>
</organism>
<proteinExistence type="predicted"/>
<dbReference type="GO" id="GO:0003824">
    <property type="term" value="F:catalytic activity"/>
    <property type="evidence" value="ECO:0007669"/>
    <property type="project" value="InterPro"/>
</dbReference>
<feature type="domain" description="MOSC" evidence="1">
    <location>
        <begin position="9"/>
        <end position="161"/>
    </location>
</feature>
<dbReference type="InterPro" id="IPR011037">
    <property type="entry name" value="Pyrv_Knase-like_insert_dom_sf"/>
</dbReference>
<keyword evidence="3" id="KW-1185">Reference proteome</keyword>
<dbReference type="PROSITE" id="PS51340">
    <property type="entry name" value="MOSC"/>
    <property type="match status" value="1"/>
</dbReference>
<dbReference type="Gene3D" id="2.40.33.20">
    <property type="entry name" value="PK beta-barrel domain-like"/>
    <property type="match status" value="1"/>
</dbReference>
<dbReference type="EMBL" id="LGTO01000007">
    <property type="protein sequence ID" value="KNE20882.1"/>
    <property type="molecule type" value="Genomic_DNA"/>
</dbReference>
<gene>
    <name evidence="2" type="ORF">AFK71_11745</name>
</gene>
<dbReference type="InterPro" id="IPR005302">
    <property type="entry name" value="MoCF_Sase_C"/>
</dbReference>
<evidence type="ECO:0000259" key="1">
    <source>
        <dbReference type="PROSITE" id="PS51340"/>
    </source>
</evidence>
<sequence length="223" mass="26218">MVEPYIHKLFKMKELYDQNTAKIEDGDPKYFVNEEVQGSIYLTKQGLSLSEDVDKALFTYPWKHYYDWADVYQLDTIQIGDIGENVSVLEMDEYSVFLGDTYQVGEAVIQVSQPYLPTWRLAKHLQMEDFALQMQQSGRTGWYFRVLQEGDIQAEQDMELLDRPYPQWSLAACNEVMHRFREDLRLADDLLQCDVLGKTWKTLLKKRLRGIPLRTKSRLFGPK</sequence>
<dbReference type="SUPFAM" id="SSF50800">
    <property type="entry name" value="PK beta-barrel domain-like"/>
    <property type="match status" value="1"/>
</dbReference>
<dbReference type="Pfam" id="PF03473">
    <property type="entry name" value="MOSC"/>
    <property type="match status" value="1"/>
</dbReference>
<evidence type="ECO:0000313" key="2">
    <source>
        <dbReference type="EMBL" id="KNE20882.1"/>
    </source>
</evidence>
<protein>
    <recommendedName>
        <fullName evidence="1">MOSC domain-containing protein</fullName>
    </recommendedName>
</protein>
<dbReference type="GeneID" id="66872257"/>
<dbReference type="PANTHER" id="PTHR30212">
    <property type="entry name" value="PROTEIN YIIM"/>
    <property type="match status" value="1"/>
</dbReference>
<dbReference type="GO" id="GO:0030170">
    <property type="term" value="F:pyridoxal phosphate binding"/>
    <property type="evidence" value="ECO:0007669"/>
    <property type="project" value="InterPro"/>
</dbReference>
<accession>A0A0L0QQL2</accession>
<dbReference type="InterPro" id="IPR052353">
    <property type="entry name" value="Benzoxazolinone_Detox_Enz"/>
</dbReference>
<dbReference type="RefSeq" id="WP_072742378.1">
    <property type="nucleotide sequence ID" value="NZ_BOSN01000006.1"/>
</dbReference>
<dbReference type="AlphaFoldDB" id="A0A0L0QQL2"/>
<dbReference type="Proteomes" id="UP000036780">
    <property type="component" value="Unassembled WGS sequence"/>
</dbReference>
<dbReference type="PANTHER" id="PTHR30212:SF2">
    <property type="entry name" value="PROTEIN YIIM"/>
    <property type="match status" value="1"/>
</dbReference>